<evidence type="ECO:0000313" key="2">
    <source>
        <dbReference type="Proteomes" id="UP000052946"/>
    </source>
</evidence>
<gene>
    <name evidence="1" type="ORF">OPHB3_3405</name>
</gene>
<dbReference type="RefSeq" id="WP_058951073.1">
    <property type="nucleotide sequence ID" value="NZ_BBXV01000045.1"/>
</dbReference>
<dbReference type="Gene3D" id="3.30.70.60">
    <property type="match status" value="1"/>
</dbReference>
<accession>A0A0U9I1M4</accession>
<dbReference type="AlphaFoldDB" id="A0A0U9I1M4"/>
<dbReference type="OrthoDB" id="2970365at2"/>
<reference evidence="1 2" key="2">
    <citation type="journal article" date="2016" name="Genome Announc.">
        <title>Draft Genome Sequence of Oceanobacillus picturae Heshi-B3, Isolated from Fermented Rice Bran in a Traditional Japanese Seafood Dish.</title>
        <authorList>
            <person name="Akuzawa S."/>
            <person name="Nagaoka J."/>
            <person name="Kanekatsu M."/>
            <person name="Kanesaki Y."/>
            <person name="Suzuki T."/>
        </authorList>
    </citation>
    <scope>NUCLEOTIDE SEQUENCE [LARGE SCALE GENOMIC DNA]</scope>
    <source>
        <strain evidence="1 2">Heshi-B3</strain>
    </source>
</reference>
<dbReference type="Proteomes" id="UP000052946">
    <property type="component" value="Unassembled WGS sequence"/>
</dbReference>
<evidence type="ECO:0000313" key="1">
    <source>
        <dbReference type="EMBL" id="GAQ19437.1"/>
    </source>
</evidence>
<comment type="caution">
    <text evidence="1">The sequence shown here is derived from an EMBL/GenBank/DDBJ whole genome shotgun (WGS) entry which is preliminary data.</text>
</comment>
<reference evidence="2" key="1">
    <citation type="submission" date="2015-07" db="EMBL/GenBank/DDBJ databases">
        <title>Draft Genome Sequence of Oceanobacillus picturae Heshi-B3 that Was Isolated from Fermented Rice Bran with Aging Salted Mackerel, Which Was Named Heshiko as Traditional Fermented Seafood in Japan.</title>
        <authorList>
            <person name="Akuzawa S."/>
            <person name="Nakagawa J."/>
            <person name="Kanekatsu T."/>
            <person name="Kanesaki Y."/>
            <person name="Suzuki T."/>
        </authorList>
    </citation>
    <scope>NUCLEOTIDE SEQUENCE [LARGE SCALE GENOMIC DNA]</scope>
    <source>
        <strain evidence="2">Heshi-B3</strain>
    </source>
</reference>
<dbReference type="EMBL" id="BBXV01000045">
    <property type="protein sequence ID" value="GAQ19437.1"/>
    <property type="molecule type" value="Genomic_DNA"/>
</dbReference>
<organism evidence="1 2">
    <name type="scientific">Oceanobacillus picturae</name>
    <dbReference type="NCBI Taxonomy" id="171693"/>
    <lineage>
        <taxon>Bacteria</taxon>
        <taxon>Bacillati</taxon>
        <taxon>Bacillota</taxon>
        <taxon>Bacilli</taxon>
        <taxon>Bacillales</taxon>
        <taxon>Bacillaceae</taxon>
        <taxon>Oceanobacillus</taxon>
    </lineage>
</organism>
<protein>
    <submittedName>
        <fullName evidence="1">Pathogenicity determinant protein, pdpA, partial</fullName>
    </submittedName>
</protein>
<dbReference type="InterPro" id="IPR014717">
    <property type="entry name" value="Transl_elong_EF1B/ribsomal_bS6"/>
</dbReference>
<dbReference type="GO" id="GO:0043683">
    <property type="term" value="P:type IV pilus assembly"/>
    <property type="evidence" value="ECO:0007669"/>
    <property type="project" value="InterPro"/>
</dbReference>
<name>A0A0U9I1M4_9BACI</name>
<dbReference type="Pfam" id="PF04350">
    <property type="entry name" value="PilO"/>
    <property type="match status" value="1"/>
</dbReference>
<dbReference type="GO" id="GO:0043107">
    <property type="term" value="P:type IV pilus-dependent motility"/>
    <property type="evidence" value="ECO:0007669"/>
    <property type="project" value="InterPro"/>
</dbReference>
<dbReference type="InterPro" id="IPR007445">
    <property type="entry name" value="PilO"/>
</dbReference>
<sequence>MRKALNKKHLFVLVGSLIVLVLVYLLGYQLMVKPQKSEADSLHSQVSMFEKQVTASNGKTEKDVTEDFTTITQLIPDYLAMDSLLREIQKLANSNDIRIDYIGAMNGNTEDTDVTEEETTGVEEATYTMEVTGESVEKVNQFLDALLEGERLITIETLNLNQDGDSLFASISFSTYYAE</sequence>
<proteinExistence type="predicted"/>